<dbReference type="EMBL" id="CWQY01000006">
    <property type="protein sequence ID" value="CSC42167.1"/>
    <property type="molecule type" value="Genomic_DNA"/>
</dbReference>
<dbReference type="Proteomes" id="UP000041770">
    <property type="component" value="Unassembled WGS sequence"/>
</dbReference>
<name>A0A085T3C7_VIBCL</name>
<reference evidence="6 10" key="2">
    <citation type="submission" date="2018-09" db="EMBL/GenBank/DDBJ databases">
        <title>Genomic epidemiology reveals two lineages of Vibrio cholerae that can cause global cholera epidemics despite absence of cholera toxin gene.</title>
        <authorList>
            <person name="Wang H."/>
            <person name="Zen W."/>
            <person name="Yu H."/>
            <person name="Zhang W."/>
            <person name="Pan J."/>
            <person name="Yang C."/>
            <person name="Cui Y."/>
        </authorList>
    </citation>
    <scope>NUCLEOTIDE SEQUENCE [LARGE SCALE GENOMIC DNA]</scope>
    <source>
        <strain evidence="6 10">00-1_S85</strain>
    </source>
</reference>
<reference evidence="5" key="5">
    <citation type="submission" date="2023-08" db="EMBL/GenBank/DDBJ databases">
        <title>Vibrio cholerae Outbreaks in Tanzania Exemplify Founder Flush: Simultaneous Increases in Population Size and Genetic Diversity.</title>
        <authorList>
            <person name="Debes A.K."/>
            <person name="Mohammed A."/>
            <person name="Maseke I."/>
            <person name="Almeida M."/>
            <person name="Li S."/>
            <person name="Matimba H."/>
            <person name="Joachim A."/>
            <person name="Mizinduko M."/>
            <person name="Nyanga S."/>
            <person name="Kelly M."/>
            <person name="Kachwamba Y."/>
            <person name="Schaffer A.M."/>
            <person name="Nyanga A.S."/>
            <person name="Mghamba J."/>
            <person name="Mosha F.S."/>
            <person name="Sack D.A."/>
            <person name="Stine O.C."/>
        </authorList>
    </citation>
    <scope>NUCLEOTIDE SEQUENCE</scope>
    <source>
        <strain evidence="5">TDS0091212</strain>
    </source>
</reference>
<evidence type="ECO:0000313" key="8">
    <source>
        <dbReference type="Proteomes" id="UP000044806"/>
    </source>
</evidence>
<evidence type="ECO:0000313" key="10">
    <source>
        <dbReference type="Proteomes" id="UP000471242"/>
    </source>
</evidence>
<dbReference type="EMBL" id="JAHBND010000050">
    <property type="protein sequence ID" value="MBS7672248.1"/>
    <property type="molecule type" value="Genomic_DNA"/>
</dbReference>
<dbReference type="Proteomes" id="UP000471242">
    <property type="component" value="Unassembled WGS sequence"/>
</dbReference>
<reference evidence="5" key="4">
    <citation type="submission" date="2021-05" db="EMBL/GenBank/DDBJ databases">
        <authorList>
            <person name="Stine C."/>
        </authorList>
    </citation>
    <scope>NUCLEOTIDE SEQUENCE</scope>
    <source>
        <strain evidence="5">TDS0091212</strain>
    </source>
</reference>
<keyword evidence="1" id="KW-0472">Membrane</keyword>
<evidence type="ECO:0000256" key="1">
    <source>
        <dbReference type="SAM" id="Phobius"/>
    </source>
</evidence>
<evidence type="ECO:0000313" key="3">
    <source>
        <dbReference type="EMBL" id="CSC42167.1"/>
    </source>
</evidence>
<dbReference type="InterPro" id="IPR021271">
    <property type="entry name" value="DUF2850"/>
</dbReference>
<dbReference type="AlphaFoldDB" id="A0A085T3C7"/>
<keyword evidence="1" id="KW-0812">Transmembrane</keyword>
<dbReference type="EMBL" id="VUAA01000001">
    <property type="protein sequence ID" value="KAA1256460.1"/>
    <property type="molecule type" value="Genomic_DNA"/>
</dbReference>
<reference evidence="4 9" key="3">
    <citation type="submission" date="2019-09" db="EMBL/GenBank/DDBJ databases">
        <authorList>
            <person name="Kritzky A."/>
            <person name="Schelkanova E.Y."/>
            <person name="Alkhova Z.V."/>
            <person name="Smirnova N.I."/>
        </authorList>
    </citation>
    <scope>NUCLEOTIDE SEQUENCE [LARGE SCALE GENOMIC DNA]</scope>
    <source>
        <strain evidence="4 9">M1526</strain>
    </source>
</reference>
<evidence type="ECO:0000313" key="7">
    <source>
        <dbReference type="Proteomes" id="UP000041770"/>
    </source>
</evidence>
<dbReference type="OMA" id="FEHTVQG"/>
<accession>A0A085T3C7</accession>
<dbReference type="Proteomes" id="UP001196338">
    <property type="component" value="Unassembled WGS sequence"/>
</dbReference>
<evidence type="ECO:0000313" key="9">
    <source>
        <dbReference type="Proteomes" id="UP000323225"/>
    </source>
</evidence>
<dbReference type="GeneID" id="69721681"/>
<reference evidence="7 8" key="1">
    <citation type="submission" date="2015-07" db="EMBL/GenBank/DDBJ databases">
        <authorList>
            <consortium name="Pathogen Informatics"/>
        </authorList>
    </citation>
    <scope>NUCLEOTIDE SEQUENCE [LARGE SCALE GENOMIC DNA]</scope>
    <source>
        <strain evidence="3 7">A316</strain>
        <strain evidence="2 8">A51</strain>
    </source>
</reference>
<dbReference type="EMBL" id="QZRB01000003">
    <property type="protein sequence ID" value="MVD22251.1"/>
    <property type="molecule type" value="Genomic_DNA"/>
</dbReference>
<proteinExistence type="predicted"/>
<feature type="transmembrane region" description="Helical" evidence="1">
    <location>
        <begin position="6"/>
        <end position="28"/>
    </location>
</feature>
<evidence type="ECO:0000313" key="5">
    <source>
        <dbReference type="EMBL" id="MBS7672248.1"/>
    </source>
</evidence>
<dbReference type="KEGG" id="vcq:EN18_03115"/>
<dbReference type="Proteomes" id="UP000044806">
    <property type="component" value="Unassembled WGS sequence"/>
</dbReference>
<evidence type="ECO:0000313" key="4">
    <source>
        <dbReference type="EMBL" id="KAA1256460.1"/>
    </source>
</evidence>
<dbReference type="Pfam" id="PF11012">
    <property type="entry name" value="DUF2850"/>
    <property type="match status" value="1"/>
</dbReference>
<sequence>MSKELVFKSVFWSSLSILGVAFAMLLYVSYQDYVNPKHVFGSWIEIGAPNYQTEVLRFNEQGVYRNDRLISTNFEFDGAAITIRTGNGIFVYELSGTFNSPQLKRTQPINPVQRFIRQGFEHTVSDQGNNAAQLRRSALSEHFNEK</sequence>
<protein>
    <submittedName>
        <fullName evidence="6">DUF2850 domain-containing protein</fullName>
    </submittedName>
    <submittedName>
        <fullName evidence="2">Protein of uncharacterized function (DUF2850)</fullName>
    </submittedName>
</protein>
<evidence type="ECO:0000313" key="6">
    <source>
        <dbReference type="EMBL" id="MVD22251.1"/>
    </source>
</evidence>
<gene>
    <name evidence="6" type="ORF">D6U24_02665</name>
    <name evidence="2" type="ORF">ERS013165_01197</name>
    <name evidence="3" type="ORF">ERS013200_01392</name>
    <name evidence="4" type="ORF">F0M16_00320</name>
    <name evidence="5" type="ORF">KIN13_02125</name>
</gene>
<keyword evidence="1" id="KW-1133">Transmembrane helix</keyword>
<organism evidence="6 10">
    <name type="scientific">Vibrio cholerae</name>
    <dbReference type="NCBI Taxonomy" id="666"/>
    <lineage>
        <taxon>Bacteria</taxon>
        <taxon>Pseudomonadati</taxon>
        <taxon>Pseudomonadota</taxon>
        <taxon>Gammaproteobacteria</taxon>
        <taxon>Vibrionales</taxon>
        <taxon>Vibrionaceae</taxon>
        <taxon>Vibrio</taxon>
    </lineage>
</organism>
<evidence type="ECO:0000313" key="2">
    <source>
        <dbReference type="EMBL" id="CSA28674.1"/>
    </source>
</evidence>
<dbReference type="EMBL" id="CWOW01000005">
    <property type="protein sequence ID" value="CSA28674.1"/>
    <property type="molecule type" value="Genomic_DNA"/>
</dbReference>
<dbReference type="RefSeq" id="WP_000032253.1">
    <property type="nucleotide sequence ID" value="NZ_AP018677.1"/>
</dbReference>
<dbReference type="Proteomes" id="UP000323225">
    <property type="component" value="Unassembled WGS sequence"/>
</dbReference>